<dbReference type="RefSeq" id="WP_138219714.1">
    <property type="nucleotide sequence ID" value="NZ_VAUO01000005.1"/>
</dbReference>
<dbReference type="OrthoDB" id="9128874at2"/>
<dbReference type="AlphaFoldDB" id="A0A5R8Z3R6"/>
<dbReference type="InterPro" id="IPR014796">
    <property type="entry name" value="DUF1780"/>
</dbReference>
<dbReference type="EMBL" id="VAUO01000005">
    <property type="protein sequence ID" value="TLP59985.1"/>
    <property type="molecule type" value="Genomic_DNA"/>
</dbReference>
<evidence type="ECO:0008006" key="3">
    <source>
        <dbReference type="Google" id="ProtNLM"/>
    </source>
</evidence>
<protein>
    <recommendedName>
        <fullName evidence="3">DUF1780 domain-containing protein</fullName>
    </recommendedName>
</protein>
<comment type="caution">
    <text evidence="1">The sequence shown here is derived from an EMBL/GenBank/DDBJ whole genome shotgun (WGS) entry which is preliminary data.</text>
</comment>
<accession>A0A5R8Z3R6</accession>
<evidence type="ECO:0000313" key="2">
    <source>
        <dbReference type="Proteomes" id="UP000309819"/>
    </source>
</evidence>
<dbReference type="InterPro" id="IPR037074">
    <property type="entry name" value="DUF1780_sf"/>
</dbReference>
<proteinExistence type="predicted"/>
<gene>
    <name evidence="1" type="ORF">FEM01_12300</name>
</gene>
<dbReference type="Proteomes" id="UP000309819">
    <property type="component" value="Unassembled WGS sequence"/>
</dbReference>
<evidence type="ECO:0000313" key="1">
    <source>
        <dbReference type="EMBL" id="TLP59985.1"/>
    </source>
</evidence>
<dbReference type="SUPFAM" id="SSF52980">
    <property type="entry name" value="Restriction endonuclease-like"/>
    <property type="match status" value="1"/>
</dbReference>
<dbReference type="Gene3D" id="3.40.1540.10">
    <property type="entry name" value="Protein of unknown function DUF1780, putative endonuclease"/>
    <property type="match status" value="1"/>
</dbReference>
<organism evidence="1 2">
    <name type="scientific">Pseudomonas mosselii</name>
    <dbReference type="NCBI Taxonomy" id="78327"/>
    <lineage>
        <taxon>Bacteria</taxon>
        <taxon>Pseudomonadati</taxon>
        <taxon>Pseudomonadota</taxon>
        <taxon>Gammaproteobacteria</taxon>
        <taxon>Pseudomonadales</taxon>
        <taxon>Pseudomonadaceae</taxon>
        <taxon>Pseudomonas</taxon>
    </lineage>
</organism>
<sequence>MDDSDYLRLLTIQAEQANAFLSNARKWERERWVCQRLLQGLNIAYRSEDFTPAGQEPPDVLFRDAAFEVFFVLDEGRRLNDEWREELQRRRSAFSLSQLVRREVRPRRISAHELLARLGPTLRKKAHNYRERGLDLGELDIIAFASLKREVLDLNSHFPPPTEYLRQGWRSLSLVGPTFARVIFAHPDAPDFLRANLGRSIVFDVGISL</sequence>
<name>A0A5R8Z3R6_9PSED</name>
<dbReference type="Pfam" id="PF08682">
    <property type="entry name" value="DUF1780"/>
    <property type="match status" value="1"/>
</dbReference>
<keyword evidence="2" id="KW-1185">Reference proteome</keyword>
<dbReference type="CDD" id="cd22342">
    <property type="entry name" value="Pa4535-like"/>
    <property type="match status" value="1"/>
</dbReference>
<dbReference type="InterPro" id="IPR011335">
    <property type="entry name" value="Restrct_endonuc-II-like"/>
</dbReference>
<reference evidence="1 2" key="1">
    <citation type="submission" date="2019-05" db="EMBL/GenBank/DDBJ databases">
        <title>Pseudomonas sp. SC006 isolated from lettuce that can produce HBGAs.</title>
        <authorList>
            <person name="Wang D."/>
            <person name="Liao N."/>
            <person name="Liu D."/>
            <person name="Zhang Z."/>
            <person name="Zou S."/>
        </authorList>
    </citation>
    <scope>NUCLEOTIDE SEQUENCE [LARGE SCALE GENOMIC DNA]</scope>
    <source>
        <strain evidence="1 2">SC006</strain>
    </source>
</reference>